<evidence type="ECO:0000313" key="2">
    <source>
        <dbReference type="Proteomes" id="UP000814033"/>
    </source>
</evidence>
<feature type="non-terminal residue" evidence="1">
    <location>
        <position position="91"/>
    </location>
</feature>
<reference evidence="1" key="2">
    <citation type="journal article" date="2022" name="New Phytol.">
        <title>Evolutionary transition to the ectomycorrhizal habit in the genomes of a hyperdiverse lineage of mushroom-forming fungi.</title>
        <authorList>
            <person name="Looney B."/>
            <person name="Miyauchi S."/>
            <person name="Morin E."/>
            <person name="Drula E."/>
            <person name="Courty P.E."/>
            <person name="Kohler A."/>
            <person name="Kuo A."/>
            <person name="LaButti K."/>
            <person name="Pangilinan J."/>
            <person name="Lipzen A."/>
            <person name="Riley R."/>
            <person name="Andreopoulos W."/>
            <person name="He G."/>
            <person name="Johnson J."/>
            <person name="Nolan M."/>
            <person name="Tritt A."/>
            <person name="Barry K.W."/>
            <person name="Grigoriev I.V."/>
            <person name="Nagy L.G."/>
            <person name="Hibbett D."/>
            <person name="Henrissat B."/>
            <person name="Matheny P.B."/>
            <person name="Labbe J."/>
            <person name="Martin F.M."/>
        </authorList>
    </citation>
    <scope>NUCLEOTIDE SEQUENCE</scope>
    <source>
        <strain evidence="1">FP105234-sp</strain>
    </source>
</reference>
<name>A0ACB8QZT5_9AGAM</name>
<organism evidence="1 2">
    <name type="scientific">Auriscalpium vulgare</name>
    <dbReference type="NCBI Taxonomy" id="40419"/>
    <lineage>
        <taxon>Eukaryota</taxon>
        <taxon>Fungi</taxon>
        <taxon>Dikarya</taxon>
        <taxon>Basidiomycota</taxon>
        <taxon>Agaricomycotina</taxon>
        <taxon>Agaricomycetes</taxon>
        <taxon>Russulales</taxon>
        <taxon>Auriscalpiaceae</taxon>
        <taxon>Auriscalpium</taxon>
    </lineage>
</organism>
<gene>
    <name evidence="1" type="ORF">FA95DRAFT_1568177</name>
</gene>
<dbReference type="EMBL" id="MU277040">
    <property type="protein sequence ID" value="KAI0037354.1"/>
    <property type="molecule type" value="Genomic_DNA"/>
</dbReference>
<proteinExistence type="predicted"/>
<accession>A0ACB8QZT5</accession>
<dbReference type="Proteomes" id="UP000814033">
    <property type="component" value="Unassembled WGS sequence"/>
</dbReference>
<reference evidence="1" key="1">
    <citation type="submission" date="2021-02" db="EMBL/GenBank/DDBJ databases">
        <authorList>
            <consortium name="DOE Joint Genome Institute"/>
            <person name="Ahrendt S."/>
            <person name="Looney B.P."/>
            <person name="Miyauchi S."/>
            <person name="Morin E."/>
            <person name="Drula E."/>
            <person name="Courty P.E."/>
            <person name="Chicoki N."/>
            <person name="Fauchery L."/>
            <person name="Kohler A."/>
            <person name="Kuo A."/>
            <person name="Labutti K."/>
            <person name="Pangilinan J."/>
            <person name="Lipzen A."/>
            <person name="Riley R."/>
            <person name="Andreopoulos W."/>
            <person name="He G."/>
            <person name="Johnson J."/>
            <person name="Barry K.W."/>
            <person name="Grigoriev I.V."/>
            <person name="Nagy L."/>
            <person name="Hibbett D."/>
            <person name="Henrissat B."/>
            <person name="Matheny P.B."/>
            <person name="Labbe J."/>
            <person name="Martin F."/>
        </authorList>
    </citation>
    <scope>NUCLEOTIDE SEQUENCE</scope>
    <source>
        <strain evidence="1">FP105234-sp</strain>
    </source>
</reference>
<keyword evidence="2" id="KW-1185">Reference proteome</keyword>
<evidence type="ECO:0000313" key="1">
    <source>
        <dbReference type="EMBL" id="KAI0037354.1"/>
    </source>
</evidence>
<protein>
    <submittedName>
        <fullName evidence="1">Uncharacterized protein</fullName>
    </submittedName>
</protein>
<comment type="caution">
    <text evidence="1">The sequence shown here is derived from an EMBL/GenBank/DDBJ whole genome shotgun (WGS) entry which is preliminary data.</text>
</comment>
<feature type="non-terminal residue" evidence="1">
    <location>
        <position position="1"/>
    </location>
</feature>
<sequence>LRHQSLSPWPERTTAASRTMVHHTGAPWICLSPTHPATAPWTGSRKRSEILSTSRRIQRSSSCLWWTSTWTFPALSSSRTLNISSRRLPLW</sequence>